<protein>
    <submittedName>
        <fullName evidence="1">Uncharacterized protein</fullName>
    </submittedName>
</protein>
<proteinExistence type="predicted"/>
<name>A0A6N8SAE9_9HYPH</name>
<dbReference type="AlphaFoldDB" id="A0A6N8SAE9"/>
<dbReference type="EMBL" id="WUMK01000004">
    <property type="protein sequence ID" value="MXN46045.1"/>
    <property type="molecule type" value="Genomic_DNA"/>
</dbReference>
<evidence type="ECO:0000313" key="2">
    <source>
        <dbReference type="Proteomes" id="UP000435802"/>
    </source>
</evidence>
<dbReference type="OrthoDB" id="8421934at2"/>
<evidence type="ECO:0000313" key="1">
    <source>
        <dbReference type="EMBL" id="MXN46045.1"/>
    </source>
</evidence>
<dbReference type="InterPro" id="IPR036514">
    <property type="entry name" value="SGNH_hydro_sf"/>
</dbReference>
<organism evidence="1 2">
    <name type="scientific">Shinella kummerowiae</name>
    <dbReference type="NCBI Taxonomy" id="417745"/>
    <lineage>
        <taxon>Bacteria</taxon>
        <taxon>Pseudomonadati</taxon>
        <taxon>Pseudomonadota</taxon>
        <taxon>Alphaproteobacteria</taxon>
        <taxon>Hyphomicrobiales</taxon>
        <taxon>Rhizobiaceae</taxon>
        <taxon>Shinella</taxon>
    </lineage>
</organism>
<comment type="caution">
    <text evidence="1">The sequence shown here is derived from an EMBL/GenBank/DDBJ whole genome shotgun (WGS) entry which is preliminary data.</text>
</comment>
<reference evidence="1 2" key="1">
    <citation type="submission" date="2019-12" db="EMBL/GenBank/DDBJ databases">
        <title>Shinella kummerowiae sp. nov., a symbiotic bacterium isolated from root nodules of the herbal legume Kummerowia stipulacea.</title>
        <authorList>
            <person name="Gao J."/>
        </authorList>
    </citation>
    <scope>NUCLEOTIDE SEQUENCE [LARGE SCALE GENOMIC DNA]</scope>
    <source>
        <strain evidence="1 2">CCBAU 25048</strain>
    </source>
</reference>
<gene>
    <name evidence="1" type="ORF">GR138_12675</name>
</gene>
<dbReference type="GO" id="GO:0016788">
    <property type="term" value="F:hydrolase activity, acting on ester bonds"/>
    <property type="evidence" value="ECO:0007669"/>
    <property type="project" value="UniProtKB-ARBA"/>
</dbReference>
<dbReference type="Gene3D" id="3.40.50.1110">
    <property type="entry name" value="SGNH hydrolase"/>
    <property type="match status" value="1"/>
</dbReference>
<accession>A0A6N8SAE9</accession>
<dbReference type="Proteomes" id="UP000435802">
    <property type="component" value="Unassembled WGS sequence"/>
</dbReference>
<dbReference type="RefSeq" id="WP_160859593.1">
    <property type="nucleotide sequence ID" value="NZ_WUMK01000004.1"/>
</dbReference>
<keyword evidence="2" id="KW-1185">Reference proteome</keyword>
<sequence>MATVVTDVIKSVFADGPTSNPEQVNKARVRQEVGPTIDSELDRITNLAFEAGDVYANTAAGLAGTTIGQQFRVASADPNVASYTYRHDSGPVATLIATTPSVAALATKADASALAVTAAQTTRADDRSGALSSGFSRSLVFGASSPATGDNAAGSIQFVHAAATPGAGVLRQVTLYSMVAALVEISIFSRSDADLFARLRYKTAQTVVGLNTFQVDLPFDTEQYIGLRSDTAGFISTLTVDNIGHFAGTLSSGTFTDSTSAPTVQLQASFAIDVFNRQPIVETLTDISTASGFVGLQTTPATGTNFPTGTLVLADPVKEDGYLDYIEMTANAGANIEICLFERFGITLVKAQRLRRLTVSKTGVNHIDIQADVRAGQLIGFRSPDSGWATSVAVTGANPHYRADTVVDSFDQAAAFTGSAPQIRVVVRTKYASSVNRVTLDNASRLVIISSSYAAGGAWTLKDKHWVAAFSAASDFNVEVMGIGGSTMRHMLNTRVRSNQSLPPILAYEKGIRDYRGTTFFVEFGWNDAFSGTLGVSYAQYLQDSREMIESLRSLGGQVVASHEWQPAYDRANPVTQIGIELLCREMGVDFINPIPNTLRVRGSSPFYAGFWDSGGATSTNHQGARSGYILSDEFNRLLRTVMPRTQRSVKIFRPRSGFSTIDDLIFGDRYGRTKRWREISLQHRSMLDPTKVDAVNESADSELIRSEYLALRGGQAISISDYALIDAVIDGQIGTINDLSLVLGDPSLTVYVRDALFSTTAADYPTNPPTVCKWTAVAGDGNGRFTIPSASLPGKLHGDNVSFLVYKSGGFSLSAPVVEWRGGCCKSVLPRLPEREARGAAILPVSTFVDGSLTGWTVTGAPAVSTDKTYQFPRDSVARIITMGTSDSIEQPFTYSIDPVRGREAEIVVTARHFPALGSITSDSFDLAQVLVGLVFHTTGGVGADGDGNYVMLQQVPVGLWWKNCTVRFTVPPIAGLLSLRVRVDTANVQIAEVTAQLVD</sequence>
<dbReference type="SUPFAM" id="SSF52266">
    <property type="entry name" value="SGNH hydrolase"/>
    <property type="match status" value="1"/>
</dbReference>